<dbReference type="PANTHER" id="PTHR46142:SF3">
    <property type="entry name" value="F18B13.24 PROTEIN"/>
    <property type="match status" value="1"/>
</dbReference>
<organism evidence="2">
    <name type="scientific">marine sediment metagenome</name>
    <dbReference type="NCBI Taxonomy" id="412755"/>
    <lineage>
        <taxon>unclassified sequences</taxon>
        <taxon>metagenomes</taxon>
        <taxon>ecological metagenomes</taxon>
    </lineage>
</organism>
<dbReference type="Gene3D" id="3.10.180.10">
    <property type="entry name" value="2,3-Dihydroxybiphenyl 1,2-Dioxygenase, domain 1"/>
    <property type="match status" value="1"/>
</dbReference>
<dbReference type="EMBL" id="LAZR01006891">
    <property type="protein sequence ID" value="KKM88950.1"/>
    <property type="molecule type" value="Genomic_DNA"/>
</dbReference>
<sequence>MRKYVKTMLLLTVLITSLSTYAQSFDFDYDHLSIVVEDVDKSAEFYANVLNLEETPHPDKTPGFRWFVINDKTQIHLIQKEFAPFEKNKSMHLALATQDLDGVIEHLKSKNIIFDDWSGKKNTIKHRSDGVDQIYIQDPDGYWIEINTAVH</sequence>
<gene>
    <name evidence="2" type="ORF">LCGC14_1253560</name>
</gene>
<comment type="caution">
    <text evidence="2">The sequence shown here is derived from an EMBL/GenBank/DDBJ whole genome shotgun (WGS) entry which is preliminary data.</text>
</comment>
<proteinExistence type="predicted"/>
<dbReference type="InterPro" id="IPR037523">
    <property type="entry name" value="VOC_core"/>
</dbReference>
<name>A0A0F9NJD3_9ZZZZ</name>
<dbReference type="InterPro" id="IPR004360">
    <property type="entry name" value="Glyas_Fos-R_dOase_dom"/>
</dbReference>
<evidence type="ECO:0000313" key="2">
    <source>
        <dbReference type="EMBL" id="KKM88950.1"/>
    </source>
</evidence>
<dbReference type="SUPFAM" id="SSF54593">
    <property type="entry name" value="Glyoxalase/Bleomycin resistance protein/Dihydroxybiphenyl dioxygenase"/>
    <property type="match status" value="1"/>
</dbReference>
<accession>A0A0F9NJD3</accession>
<protein>
    <recommendedName>
        <fullName evidence="1">VOC domain-containing protein</fullName>
    </recommendedName>
</protein>
<dbReference type="PROSITE" id="PS51819">
    <property type="entry name" value="VOC"/>
    <property type="match status" value="1"/>
</dbReference>
<dbReference type="InterPro" id="IPR029068">
    <property type="entry name" value="Glyas_Bleomycin-R_OHBP_Dase"/>
</dbReference>
<reference evidence="2" key="1">
    <citation type="journal article" date="2015" name="Nature">
        <title>Complex archaea that bridge the gap between prokaryotes and eukaryotes.</title>
        <authorList>
            <person name="Spang A."/>
            <person name="Saw J.H."/>
            <person name="Jorgensen S.L."/>
            <person name="Zaremba-Niedzwiedzka K."/>
            <person name="Martijn J."/>
            <person name="Lind A.E."/>
            <person name="van Eijk R."/>
            <person name="Schleper C."/>
            <person name="Guy L."/>
            <person name="Ettema T.J."/>
        </authorList>
    </citation>
    <scope>NUCLEOTIDE SEQUENCE</scope>
</reference>
<evidence type="ECO:0000259" key="1">
    <source>
        <dbReference type="PROSITE" id="PS51819"/>
    </source>
</evidence>
<feature type="domain" description="VOC" evidence="1">
    <location>
        <begin position="28"/>
        <end position="149"/>
    </location>
</feature>
<dbReference type="Pfam" id="PF00903">
    <property type="entry name" value="Glyoxalase"/>
    <property type="match status" value="1"/>
</dbReference>
<dbReference type="PANTHER" id="PTHR46142">
    <property type="match status" value="1"/>
</dbReference>
<dbReference type="AlphaFoldDB" id="A0A0F9NJD3"/>